<dbReference type="PANTHER" id="PTHR37019:SF1">
    <property type="entry name" value="EXPERA DOMAIN-CONTAINING PROTEIN"/>
    <property type="match status" value="1"/>
</dbReference>
<sequence length="225" mass="24928">MRVPLNHLLLHPASPLPCHYTASCVSCATPLPRYAVVAERYTILNRAEHTTQTTRNEPNHRPNTMPSTAPPAPAIPSVYRFVFCWLEPVSILTGAIYAHFFQSTYLHLTHAASSPGVSLPISTSIVMSQLANLYLGLAFLEASVLRATPDIKVWKTFLVGLLVADLGHLLTVLPLGTHIYWAFWRWNAIDLGNVPFVYFLAVTRICMLLGVGFQKEGVSSRSKMT</sequence>
<dbReference type="KEGG" id="aalt:CC77DRAFT_678590"/>
<dbReference type="Proteomes" id="UP000077248">
    <property type="component" value="Unassembled WGS sequence"/>
</dbReference>
<dbReference type="InterPro" id="IPR056121">
    <property type="entry name" value="DUF7704"/>
</dbReference>
<dbReference type="AlphaFoldDB" id="A0A177DUV9"/>
<evidence type="ECO:0000256" key="1">
    <source>
        <dbReference type="SAM" id="MobiDB-lite"/>
    </source>
</evidence>
<keyword evidence="2" id="KW-0472">Membrane</keyword>
<dbReference type="GeneID" id="29118329"/>
<feature type="transmembrane region" description="Helical" evidence="2">
    <location>
        <begin position="81"/>
        <end position="101"/>
    </location>
</feature>
<evidence type="ECO:0000259" key="3">
    <source>
        <dbReference type="Pfam" id="PF24803"/>
    </source>
</evidence>
<evidence type="ECO:0000313" key="5">
    <source>
        <dbReference type="Proteomes" id="UP000077248"/>
    </source>
</evidence>
<evidence type="ECO:0000256" key="2">
    <source>
        <dbReference type="SAM" id="Phobius"/>
    </source>
</evidence>
<dbReference type="PANTHER" id="PTHR37019">
    <property type="entry name" value="CHROMOSOME 1, WHOLE GENOME SHOTGUN SEQUENCE"/>
    <property type="match status" value="1"/>
</dbReference>
<keyword evidence="2" id="KW-1133">Transmembrane helix</keyword>
<keyword evidence="2" id="KW-0812">Transmembrane</keyword>
<feature type="compositionally biased region" description="Polar residues" evidence="1">
    <location>
        <begin position="50"/>
        <end position="67"/>
    </location>
</feature>
<dbReference type="OMA" id="LNIRIRT"/>
<proteinExistence type="predicted"/>
<name>A0A177DUV9_ALTAL</name>
<feature type="transmembrane region" description="Helical" evidence="2">
    <location>
        <begin position="121"/>
        <end position="145"/>
    </location>
</feature>
<feature type="region of interest" description="Disordered" evidence="1">
    <location>
        <begin position="47"/>
        <end position="69"/>
    </location>
</feature>
<feature type="transmembrane region" description="Helical" evidence="2">
    <location>
        <begin position="195"/>
        <end position="213"/>
    </location>
</feature>
<protein>
    <recommendedName>
        <fullName evidence="3">DUF7704 domain-containing protein</fullName>
    </recommendedName>
</protein>
<organism evidence="4 5">
    <name type="scientific">Alternaria alternata</name>
    <name type="common">Alternaria rot fungus</name>
    <name type="synonym">Torula alternata</name>
    <dbReference type="NCBI Taxonomy" id="5599"/>
    <lineage>
        <taxon>Eukaryota</taxon>
        <taxon>Fungi</taxon>
        <taxon>Dikarya</taxon>
        <taxon>Ascomycota</taxon>
        <taxon>Pezizomycotina</taxon>
        <taxon>Dothideomycetes</taxon>
        <taxon>Pleosporomycetidae</taxon>
        <taxon>Pleosporales</taxon>
        <taxon>Pleosporineae</taxon>
        <taxon>Pleosporaceae</taxon>
        <taxon>Alternaria</taxon>
        <taxon>Alternaria sect. Alternaria</taxon>
        <taxon>Alternaria alternata complex</taxon>
    </lineage>
</organism>
<keyword evidence="5" id="KW-1185">Reference proteome</keyword>
<feature type="domain" description="DUF7704" evidence="3">
    <location>
        <begin position="74"/>
        <end position="211"/>
    </location>
</feature>
<dbReference type="EMBL" id="KV441473">
    <property type="protein sequence ID" value="OAG22951.1"/>
    <property type="molecule type" value="Genomic_DNA"/>
</dbReference>
<dbReference type="RefSeq" id="XP_018388372.1">
    <property type="nucleotide sequence ID" value="XM_018532735.1"/>
</dbReference>
<feature type="transmembrane region" description="Helical" evidence="2">
    <location>
        <begin position="157"/>
        <end position="183"/>
    </location>
</feature>
<evidence type="ECO:0000313" key="4">
    <source>
        <dbReference type="EMBL" id="OAG22951.1"/>
    </source>
</evidence>
<gene>
    <name evidence="4" type="ORF">CC77DRAFT_678590</name>
</gene>
<reference evidence="4 5" key="1">
    <citation type="submission" date="2016-05" db="EMBL/GenBank/DDBJ databases">
        <title>Comparative analysis of secretome profiles of manganese(II)-oxidizing ascomycete fungi.</title>
        <authorList>
            <consortium name="DOE Joint Genome Institute"/>
            <person name="Zeiner C.A."/>
            <person name="Purvine S.O."/>
            <person name="Zink E.M."/>
            <person name="Wu S."/>
            <person name="Pasa-Tolic L."/>
            <person name="Chaput D.L."/>
            <person name="Haridas S."/>
            <person name="Grigoriev I.V."/>
            <person name="Santelli C.M."/>
            <person name="Hansel C.M."/>
        </authorList>
    </citation>
    <scope>NUCLEOTIDE SEQUENCE [LARGE SCALE GENOMIC DNA]</scope>
    <source>
        <strain evidence="4 5">SRC1lrK2f</strain>
    </source>
</reference>
<accession>A0A177DUV9</accession>
<dbReference type="VEuPathDB" id="FungiDB:CC77DRAFT_678590"/>
<dbReference type="Pfam" id="PF24803">
    <property type="entry name" value="DUF7704"/>
    <property type="match status" value="1"/>
</dbReference>